<feature type="transmembrane region" description="Helical" evidence="1">
    <location>
        <begin position="223"/>
        <end position="244"/>
    </location>
</feature>
<proteinExistence type="predicted"/>
<gene>
    <name evidence="3" type="ORF">EV199_3839</name>
</gene>
<feature type="domain" description="Heparan-alpha-glucosaminide N-acetyltransferase catalytic" evidence="2">
    <location>
        <begin position="10"/>
        <end position="222"/>
    </location>
</feature>
<accession>A0A4Q7MSW5</accession>
<keyword evidence="4" id="KW-1185">Reference proteome</keyword>
<feature type="transmembrane region" description="Helical" evidence="1">
    <location>
        <begin position="89"/>
        <end position="110"/>
    </location>
</feature>
<reference evidence="3 4" key="1">
    <citation type="submission" date="2019-02" db="EMBL/GenBank/DDBJ databases">
        <title>Genomic Encyclopedia of Type Strains, Phase IV (KMG-IV): sequencing the most valuable type-strain genomes for metagenomic binning, comparative biology and taxonomic classification.</title>
        <authorList>
            <person name="Goeker M."/>
        </authorList>
    </citation>
    <scope>NUCLEOTIDE SEQUENCE [LARGE SCALE GENOMIC DNA]</scope>
    <source>
        <strain evidence="3 4">DSM 18116</strain>
    </source>
</reference>
<feature type="transmembrane region" description="Helical" evidence="1">
    <location>
        <begin position="116"/>
        <end position="136"/>
    </location>
</feature>
<organism evidence="3 4">
    <name type="scientific">Pseudobacter ginsenosidimutans</name>
    <dbReference type="NCBI Taxonomy" id="661488"/>
    <lineage>
        <taxon>Bacteria</taxon>
        <taxon>Pseudomonadati</taxon>
        <taxon>Bacteroidota</taxon>
        <taxon>Chitinophagia</taxon>
        <taxon>Chitinophagales</taxon>
        <taxon>Chitinophagaceae</taxon>
        <taxon>Pseudobacter</taxon>
    </lineage>
</organism>
<dbReference type="EMBL" id="SGXA01000002">
    <property type="protein sequence ID" value="RZS71926.1"/>
    <property type="molecule type" value="Genomic_DNA"/>
</dbReference>
<feature type="transmembrane region" description="Helical" evidence="1">
    <location>
        <begin position="268"/>
        <end position="288"/>
    </location>
</feature>
<keyword evidence="1" id="KW-0472">Membrane</keyword>
<dbReference type="PANTHER" id="PTHR40407:SF1">
    <property type="entry name" value="HEPARAN-ALPHA-GLUCOSAMINIDE N-ACETYLTRANSFERASE CATALYTIC DOMAIN-CONTAINING PROTEIN"/>
    <property type="match status" value="1"/>
</dbReference>
<feature type="transmembrane region" description="Helical" evidence="1">
    <location>
        <begin position="191"/>
        <end position="211"/>
    </location>
</feature>
<evidence type="ECO:0000259" key="2">
    <source>
        <dbReference type="Pfam" id="PF07786"/>
    </source>
</evidence>
<dbReference type="InterPro" id="IPR012429">
    <property type="entry name" value="HGSNAT_cat"/>
</dbReference>
<evidence type="ECO:0000256" key="1">
    <source>
        <dbReference type="SAM" id="Phobius"/>
    </source>
</evidence>
<protein>
    <submittedName>
        <fullName evidence="3">Putative membrane protein</fullName>
    </submittedName>
</protein>
<feature type="transmembrane region" description="Helical" evidence="1">
    <location>
        <begin position="56"/>
        <end position="77"/>
    </location>
</feature>
<feature type="transmembrane region" description="Helical" evidence="1">
    <location>
        <begin position="348"/>
        <end position="367"/>
    </location>
</feature>
<dbReference type="Pfam" id="PF07786">
    <property type="entry name" value="HGSNAT_cat"/>
    <property type="match status" value="1"/>
</dbReference>
<feature type="transmembrane region" description="Helical" evidence="1">
    <location>
        <begin position="309"/>
        <end position="328"/>
    </location>
</feature>
<dbReference type="OrthoDB" id="508112at2"/>
<evidence type="ECO:0000313" key="3">
    <source>
        <dbReference type="EMBL" id="RZS71926.1"/>
    </source>
</evidence>
<keyword evidence="1" id="KW-1133">Transmembrane helix</keyword>
<dbReference type="PANTHER" id="PTHR40407">
    <property type="entry name" value="MEMBRANE PROTEIN-LIKE PROTEIN"/>
    <property type="match status" value="1"/>
</dbReference>
<evidence type="ECO:0000313" key="4">
    <source>
        <dbReference type="Proteomes" id="UP000293874"/>
    </source>
</evidence>
<sequence>MQPLATSRSRITSIDLLRGVIIVIMAIDHVRDFFTNARFDPTDLTQTTPGLFFTRWITHFCAPVFMFLAGTGAFLFGQKRSKAELSKFLLTRGLFLVLIEFTVSHFALHFNFRYDLILAMVIWALGMCMIFLSLLVKLPLKAILIISLLLILGHNALDGISPAALGGAGWLWNILHVPGFFPLGANRGLVIGYPLIPWIGVMGAGYAFGKYFQQNAEQRRKIFIRLGLLLTALFIIIRFINIYGDPQRWSPQSSSLYTFLSFLNTTKYPPSLSFLLMTLGPAIFALGLMERAKGPFTDFFTVYGKVPMFFFLTHFYLIHLLALITGVIQGYDASAFLNFVNNFPKDFGFGLGGVYAYWATVVLLLYFPCKWYGRLKAASRNPLLSYI</sequence>
<comment type="caution">
    <text evidence="3">The sequence shown here is derived from an EMBL/GenBank/DDBJ whole genome shotgun (WGS) entry which is preliminary data.</text>
</comment>
<dbReference type="AlphaFoldDB" id="A0A4Q7MSW5"/>
<feature type="transmembrane region" description="Helical" evidence="1">
    <location>
        <begin position="143"/>
        <end position="171"/>
    </location>
</feature>
<dbReference type="RefSeq" id="WP_130542392.1">
    <property type="nucleotide sequence ID" value="NZ_CP042431.1"/>
</dbReference>
<keyword evidence="1" id="KW-0812">Transmembrane</keyword>
<dbReference type="Proteomes" id="UP000293874">
    <property type="component" value="Unassembled WGS sequence"/>
</dbReference>
<name>A0A4Q7MSW5_9BACT</name>